<dbReference type="Proteomes" id="UP001161247">
    <property type="component" value="Chromosome 1"/>
</dbReference>
<protein>
    <submittedName>
        <fullName evidence="2">OLC1v1021151C1</fullName>
    </submittedName>
</protein>
<feature type="compositionally biased region" description="Basic and acidic residues" evidence="1">
    <location>
        <begin position="7"/>
        <end position="26"/>
    </location>
</feature>
<gene>
    <name evidence="2" type="ORF">OLC1_LOCUS54</name>
</gene>
<evidence type="ECO:0000256" key="1">
    <source>
        <dbReference type="SAM" id="MobiDB-lite"/>
    </source>
</evidence>
<dbReference type="AlphaFoldDB" id="A0AAV1BV22"/>
<feature type="region of interest" description="Disordered" evidence="1">
    <location>
        <begin position="1"/>
        <end position="48"/>
    </location>
</feature>
<keyword evidence="3" id="KW-1185">Reference proteome</keyword>
<evidence type="ECO:0000313" key="2">
    <source>
        <dbReference type="EMBL" id="CAI9087154.1"/>
    </source>
</evidence>
<sequence>MASADQSQEHADWRARQKERERERRRMRDRQRRQSMSVEEREKHLARRRKNYQLRRQRAATATAQLGFGAQTNISSEFASRTNRGIELETFTSENNLDIVCVSDVKHLQRDEAALEEMRFDEDDNGADVDIVGKTKFHSPYRYPRLPRLHQIKKLARGGLNAFASDAELTSKQAFLGNNIRLVHVKHLARALNSSVGKDCKQQFQGQEDIVSRMNDEMF</sequence>
<organism evidence="2 3">
    <name type="scientific">Oldenlandia corymbosa var. corymbosa</name>
    <dbReference type="NCBI Taxonomy" id="529605"/>
    <lineage>
        <taxon>Eukaryota</taxon>
        <taxon>Viridiplantae</taxon>
        <taxon>Streptophyta</taxon>
        <taxon>Embryophyta</taxon>
        <taxon>Tracheophyta</taxon>
        <taxon>Spermatophyta</taxon>
        <taxon>Magnoliopsida</taxon>
        <taxon>eudicotyledons</taxon>
        <taxon>Gunneridae</taxon>
        <taxon>Pentapetalae</taxon>
        <taxon>asterids</taxon>
        <taxon>lamiids</taxon>
        <taxon>Gentianales</taxon>
        <taxon>Rubiaceae</taxon>
        <taxon>Rubioideae</taxon>
        <taxon>Spermacoceae</taxon>
        <taxon>Hedyotis-Oldenlandia complex</taxon>
        <taxon>Oldenlandia</taxon>
    </lineage>
</organism>
<reference evidence="2" key="1">
    <citation type="submission" date="2023-03" db="EMBL/GenBank/DDBJ databases">
        <authorList>
            <person name="Julca I."/>
        </authorList>
    </citation>
    <scope>NUCLEOTIDE SEQUENCE</scope>
</reference>
<proteinExistence type="predicted"/>
<name>A0AAV1BV22_OLDCO</name>
<dbReference type="EMBL" id="OX459118">
    <property type="protein sequence ID" value="CAI9087154.1"/>
    <property type="molecule type" value="Genomic_DNA"/>
</dbReference>
<accession>A0AAV1BV22</accession>
<evidence type="ECO:0000313" key="3">
    <source>
        <dbReference type="Proteomes" id="UP001161247"/>
    </source>
</evidence>